<dbReference type="Proteomes" id="UP000019116">
    <property type="component" value="Chromosome 3B"/>
</dbReference>
<evidence type="ECO:0000313" key="9">
    <source>
        <dbReference type="Proteomes" id="UP000019116"/>
    </source>
</evidence>
<dbReference type="PROSITE" id="PS51767">
    <property type="entry name" value="PEPTIDASE_A1"/>
    <property type="match status" value="1"/>
</dbReference>
<keyword evidence="3" id="KW-0064">Aspartyl protease</keyword>
<evidence type="ECO:0000259" key="7">
    <source>
        <dbReference type="PROSITE" id="PS51767"/>
    </source>
</evidence>
<evidence type="ECO:0000256" key="4">
    <source>
        <dbReference type="ARBA" id="ARBA00022801"/>
    </source>
</evidence>
<proteinExistence type="inferred from homology"/>
<evidence type="ECO:0000256" key="5">
    <source>
        <dbReference type="ARBA" id="ARBA00023180"/>
    </source>
</evidence>
<reference evidence="8" key="2">
    <citation type="submission" date="2018-10" db="UniProtKB">
        <authorList>
            <consortium name="EnsemblPlants"/>
        </authorList>
    </citation>
    <scope>IDENTIFICATION</scope>
</reference>
<name>A0A3B6FJB6_WHEAT</name>
<accession>A0A3B6FJB6</accession>
<dbReference type="InterPro" id="IPR032799">
    <property type="entry name" value="TAXi_C"/>
</dbReference>
<keyword evidence="2" id="KW-0645">Protease</keyword>
<dbReference type="AlphaFoldDB" id="A0A3B6FJB6"/>
<evidence type="ECO:0000313" key="8">
    <source>
        <dbReference type="EnsemblPlants" id="TraesCS3B02G143200.1"/>
    </source>
</evidence>
<feature type="chain" id="PRO_5017437726" description="Peptidase A1 domain-containing protein" evidence="6">
    <location>
        <begin position="19"/>
        <end position="432"/>
    </location>
</feature>
<evidence type="ECO:0000256" key="3">
    <source>
        <dbReference type="ARBA" id="ARBA00022750"/>
    </source>
</evidence>
<reference evidence="8" key="1">
    <citation type="submission" date="2018-08" db="EMBL/GenBank/DDBJ databases">
        <authorList>
            <person name="Rossello M."/>
        </authorList>
    </citation>
    <scope>NUCLEOTIDE SEQUENCE [LARGE SCALE GENOMIC DNA]</scope>
    <source>
        <strain evidence="8">cv. Chinese Spring</strain>
    </source>
</reference>
<feature type="signal peptide" evidence="6">
    <location>
        <begin position="1"/>
        <end position="18"/>
    </location>
</feature>
<dbReference type="SUPFAM" id="SSF50630">
    <property type="entry name" value="Acid proteases"/>
    <property type="match status" value="1"/>
</dbReference>
<keyword evidence="4" id="KW-0378">Hydrolase</keyword>
<keyword evidence="6" id="KW-0732">Signal</keyword>
<dbReference type="SMR" id="A0A3B6FJB6"/>
<dbReference type="PANTHER" id="PTHR47967">
    <property type="entry name" value="OS07G0603500 PROTEIN-RELATED"/>
    <property type="match status" value="1"/>
</dbReference>
<dbReference type="Pfam" id="PF14543">
    <property type="entry name" value="TAXi_N"/>
    <property type="match status" value="1"/>
</dbReference>
<dbReference type="PANTHER" id="PTHR47967:SF29">
    <property type="entry name" value="PEPTIDASE A1 DOMAIN-CONTAINING PROTEIN"/>
    <property type="match status" value="1"/>
</dbReference>
<evidence type="ECO:0000256" key="1">
    <source>
        <dbReference type="ARBA" id="ARBA00007447"/>
    </source>
</evidence>
<protein>
    <recommendedName>
        <fullName evidence="7">Peptidase A1 domain-containing protein</fullName>
    </recommendedName>
</protein>
<dbReference type="Gramene" id="TraesCS3B02G143200.1">
    <property type="protein sequence ID" value="TraesCS3B02G143200.1"/>
    <property type="gene ID" value="TraesCS3B02G143200"/>
</dbReference>
<dbReference type="InterPro" id="IPR051708">
    <property type="entry name" value="Plant_Aspart_Prot_A1"/>
</dbReference>
<dbReference type="Pfam" id="PF14541">
    <property type="entry name" value="TAXi_C"/>
    <property type="match status" value="1"/>
</dbReference>
<dbReference type="Gene3D" id="2.40.70.10">
    <property type="entry name" value="Acid Proteases"/>
    <property type="match status" value="2"/>
</dbReference>
<dbReference type="GO" id="GO:0006508">
    <property type="term" value="P:proteolysis"/>
    <property type="evidence" value="ECO:0007669"/>
    <property type="project" value="UniProtKB-KW"/>
</dbReference>
<evidence type="ECO:0000256" key="6">
    <source>
        <dbReference type="SAM" id="SignalP"/>
    </source>
</evidence>
<evidence type="ECO:0000256" key="2">
    <source>
        <dbReference type="ARBA" id="ARBA00022670"/>
    </source>
</evidence>
<dbReference type="CDD" id="cd05476">
    <property type="entry name" value="pepsin_A_like_plant"/>
    <property type="match status" value="1"/>
</dbReference>
<sequence length="432" mass="45586">MGPLQTLSLLVLASLVSSAAPPPSGSGHRFTLTHIDSKGGFTKAELMRTAAHRSRLRAATGFSARPRLRSGQVEYLMELAIGTPPVPFVAVFDTGSDLTWTQFQPCKLCFPQDTPVYDPTALSSFSPLTCSSNACLPVWSRGCAPSSLCGYRYAYGDGSHSAGVLGTETLTFGSGPGQVPAAFAGAVAFDCSRDNGGDWYNSTGLVGFGRGSLSLVAQLWFGKFSYCLTGFFNTSLGSHVLFGSLAELAHGGGGAAAVQSMPLVQSPQSPSRYYVSLKGISLGDARLPIPNKTFKLHADGTGGMIVNSGTIFTVLVESAFRVVANHVAEVLDQPALNTTSLESPCFPAPAGERQLPAMPDMVLHFIGGADMRLHGDNYMSFNEEDSSFCLNIVGTTSASGSVLGNFQQQNIQMLFDITVGHFSFVPTDCSKL</sequence>
<dbReference type="InterPro" id="IPR032861">
    <property type="entry name" value="TAXi_N"/>
</dbReference>
<keyword evidence="9" id="KW-1185">Reference proteome</keyword>
<organism evidence="8">
    <name type="scientific">Triticum aestivum</name>
    <name type="common">Wheat</name>
    <dbReference type="NCBI Taxonomy" id="4565"/>
    <lineage>
        <taxon>Eukaryota</taxon>
        <taxon>Viridiplantae</taxon>
        <taxon>Streptophyta</taxon>
        <taxon>Embryophyta</taxon>
        <taxon>Tracheophyta</taxon>
        <taxon>Spermatophyta</taxon>
        <taxon>Magnoliopsida</taxon>
        <taxon>Liliopsida</taxon>
        <taxon>Poales</taxon>
        <taxon>Poaceae</taxon>
        <taxon>BOP clade</taxon>
        <taxon>Pooideae</taxon>
        <taxon>Triticodae</taxon>
        <taxon>Triticeae</taxon>
        <taxon>Triticinae</taxon>
        <taxon>Triticum</taxon>
    </lineage>
</organism>
<dbReference type="STRING" id="4565.A0A3B6FJB6"/>
<feature type="domain" description="Peptidase A1" evidence="7">
    <location>
        <begin position="75"/>
        <end position="425"/>
    </location>
</feature>
<dbReference type="EnsemblPlants" id="TraesCS3B02G143200.1">
    <property type="protein sequence ID" value="TraesCS3B02G143200.1"/>
    <property type="gene ID" value="TraesCS3B02G143200"/>
</dbReference>
<comment type="similarity">
    <text evidence="1">Belongs to the peptidase A1 family.</text>
</comment>
<dbReference type="InterPro" id="IPR033121">
    <property type="entry name" value="PEPTIDASE_A1"/>
</dbReference>
<dbReference type="GO" id="GO:0005576">
    <property type="term" value="C:extracellular region"/>
    <property type="evidence" value="ECO:0000318"/>
    <property type="project" value="GO_Central"/>
</dbReference>
<dbReference type="OMA" id="CNGCAPP"/>
<dbReference type="InterPro" id="IPR034161">
    <property type="entry name" value="Pepsin-like_plant"/>
</dbReference>
<keyword evidence="5" id="KW-0325">Glycoprotein</keyword>
<dbReference type="GO" id="GO:0004190">
    <property type="term" value="F:aspartic-type endopeptidase activity"/>
    <property type="evidence" value="ECO:0000318"/>
    <property type="project" value="GO_Central"/>
</dbReference>
<dbReference type="InterPro" id="IPR021109">
    <property type="entry name" value="Peptidase_aspartic_dom_sf"/>
</dbReference>
<dbReference type="Gramene" id="TraesCS3B03G0343300.1">
    <property type="protein sequence ID" value="TraesCS3B03G0343300.1.CDS"/>
    <property type="gene ID" value="TraesCS3B03G0343300"/>
</dbReference>